<evidence type="ECO:0000259" key="3">
    <source>
        <dbReference type="Pfam" id="PF09851"/>
    </source>
</evidence>
<evidence type="ECO:0000256" key="2">
    <source>
        <dbReference type="SAM" id="Phobius"/>
    </source>
</evidence>
<reference evidence="4 5" key="1">
    <citation type="journal article" date="2019" name="Int. J. Syst. Evol. Microbiol.">
        <title>The Global Catalogue of Microorganisms (GCM) 10K type strain sequencing project: providing services to taxonomists for standard genome sequencing and annotation.</title>
        <authorList>
            <consortium name="The Broad Institute Genomics Platform"/>
            <consortium name="The Broad Institute Genome Sequencing Center for Infectious Disease"/>
            <person name="Wu L."/>
            <person name="Ma J."/>
        </authorList>
    </citation>
    <scope>NUCLEOTIDE SEQUENCE [LARGE SCALE GENOMIC DNA]</scope>
    <source>
        <strain evidence="4 5">CGMCC 1.3239</strain>
    </source>
</reference>
<keyword evidence="5" id="KW-1185">Reference proteome</keyword>
<dbReference type="EMBL" id="JBHSWW010000220">
    <property type="protein sequence ID" value="MFC6754229.1"/>
    <property type="molecule type" value="Genomic_DNA"/>
</dbReference>
<keyword evidence="2" id="KW-1133">Transmembrane helix</keyword>
<keyword evidence="2" id="KW-0472">Membrane</keyword>
<dbReference type="RefSeq" id="WP_379782534.1">
    <property type="nucleotide sequence ID" value="NZ_JBHSWW010000220.1"/>
</dbReference>
<dbReference type="InterPro" id="IPR018649">
    <property type="entry name" value="SHOCT"/>
</dbReference>
<accession>A0ABD5SBX6</accession>
<feature type="compositionally biased region" description="Basic and acidic residues" evidence="1">
    <location>
        <begin position="104"/>
        <end position="146"/>
    </location>
</feature>
<feature type="transmembrane region" description="Helical" evidence="2">
    <location>
        <begin position="24"/>
        <end position="48"/>
    </location>
</feature>
<dbReference type="AlphaFoldDB" id="A0ABD5SBX6"/>
<dbReference type="Proteomes" id="UP001596442">
    <property type="component" value="Unassembled WGS sequence"/>
</dbReference>
<feature type="compositionally biased region" description="Basic and acidic residues" evidence="1">
    <location>
        <begin position="154"/>
        <end position="168"/>
    </location>
</feature>
<feature type="non-terminal residue" evidence="4">
    <location>
        <position position="1"/>
    </location>
</feature>
<sequence>TLLSLPLTFVAVAAASTISPAATIGVLALTLVGAVYVIGSAALGGHLVDEAMAKREASMSASAVTPIERLKHRYVAGELDDTEFERRLDRLVTADADQPGARGATDEHPIRDSTRRSERPVSRGREKPDRDRVNQRPARGSDHDSDPELADWEWGSRRDRESTASRKR</sequence>
<name>A0ABD5SBX6_9EURY</name>
<feature type="domain" description="SHOCT" evidence="3">
    <location>
        <begin position="65"/>
        <end position="91"/>
    </location>
</feature>
<gene>
    <name evidence="4" type="ORF">ACFQEU_12260</name>
</gene>
<proteinExistence type="predicted"/>
<evidence type="ECO:0000256" key="1">
    <source>
        <dbReference type="SAM" id="MobiDB-lite"/>
    </source>
</evidence>
<comment type="caution">
    <text evidence="4">The sequence shown here is derived from an EMBL/GenBank/DDBJ whole genome shotgun (WGS) entry which is preliminary data.</text>
</comment>
<dbReference type="Pfam" id="PF09851">
    <property type="entry name" value="SHOCT"/>
    <property type="match status" value="1"/>
</dbReference>
<keyword evidence="2" id="KW-0812">Transmembrane</keyword>
<evidence type="ECO:0000313" key="5">
    <source>
        <dbReference type="Proteomes" id="UP001596442"/>
    </source>
</evidence>
<feature type="region of interest" description="Disordered" evidence="1">
    <location>
        <begin position="90"/>
        <end position="168"/>
    </location>
</feature>
<organism evidence="4 5">
    <name type="scientific">Halorubrum tibetense</name>
    <dbReference type="NCBI Taxonomy" id="175631"/>
    <lineage>
        <taxon>Archaea</taxon>
        <taxon>Methanobacteriati</taxon>
        <taxon>Methanobacteriota</taxon>
        <taxon>Stenosarchaea group</taxon>
        <taxon>Halobacteria</taxon>
        <taxon>Halobacteriales</taxon>
        <taxon>Haloferacaceae</taxon>
        <taxon>Halorubrum</taxon>
    </lineage>
</organism>
<evidence type="ECO:0000313" key="4">
    <source>
        <dbReference type="EMBL" id="MFC6754229.1"/>
    </source>
</evidence>
<protein>
    <submittedName>
        <fullName evidence="4">SHOCT domain-containing protein</fullName>
    </submittedName>
</protein>